<gene>
    <name evidence="2" type="ORF">J1N35_037573</name>
</gene>
<dbReference type="AlphaFoldDB" id="A0A9D3ZLT9"/>
<protein>
    <submittedName>
        <fullName evidence="2">Uncharacterized protein</fullName>
    </submittedName>
</protein>
<dbReference type="Proteomes" id="UP000828251">
    <property type="component" value="Unassembled WGS sequence"/>
</dbReference>
<reference evidence="2 3" key="1">
    <citation type="journal article" date="2021" name="Plant Biotechnol. J.">
        <title>Multi-omics assisted identification of the key and species-specific regulatory components of drought-tolerant mechanisms in Gossypium stocksii.</title>
        <authorList>
            <person name="Yu D."/>
            <person name="Ke L."/>
            <person name="Zhang D."/>
            <person name="Wu Y."/>
            <person name="Sun Y."/>
            <person name="Mei J."/>
            <person name="Sun J."/>
            <person name="Sun Y."/>
        </authorList>
    </citation>
    <scope>NUCLEOTIDE SEQUENCE [LARGE SCALE GENOMIC DNA]</scope>
    <source>
        <strain evidence="3">cv. E1</strain>
        <tissue evidence="2">Leaf</tissue>
    </source>
</reference>
<dbReference type="EMBL" id="JAIQCV010000011">
    <property type="protein sequence ID" value="KAH1046789.1"/>
    <property type="molecule type" value="Genomic_DNA"/>
</dbReference>
<feature type="non-terminal residue" evidence="2">
    <location>
        <position position="55"/>
    </location>
</feature>
<comment type="caution">
    <text evidence="2">The sequence shown here is derived from an EMBL/GenBank/DDBJ whole genome shotgun (WGS) entry which is preliminary data.</text>
</comment>
<organism evidence="2 3">
    <name type="scientific">Gossypium stocksii</name>
    <dbReference type="NCBI Taxonomy" id="47602"/>
    <lineage>
        <taxon>Eukaryota</taxon>
        <taxon>Viridiplantae</taxon>
        <taxon>Streptophyta</taxon>
        <taxon>Embryophyta</taxon>
        <taxon>Tracheophyta</taxon>
        <taxon>Spermatophyta</taxon>
        <taxon>Magnoliopsida</taxon>
        <taxon>eudicotyledons</taxon>
        <taxon>Gunneridae</taxon>
        <taxon>Pentapetalae</taxon>
        <taxon>rosids</taxon>
        <taxon>malvids</taxon>
        <taxon>Malvales</taxon>
        <taxon>Malvaceae</taxon>
        <taxon>Malvoideae</taxon>
        <taxon>Gossypium</taxon>
    </lineage>
</organism>
<accession>A0A9D3ZLT9</accession>
<feature type="region of interest" description="Disordered" evidence="1">
    <location>
        <begin position="1"/>
        <end position="29"/>
    </location>
</feature>
<evidence type="ECO:0000313" key="2">
    <source>
        <dbReference type="EMBL" id="KAH1046789.1"/>
    </source>
</evidence>
<evidence type="ECO:0000313" key="3">
    <source>
        <dbReference type="Proteomes" id="UP000828251"/>
    </source>
</evidence>
<name>A0A9D3ZLT9_9ROSI</name>
<keyword evidence="3" id="KW-1185">Reference proteome</keyword>
<evidence type="ECO:0000256" key="1">
    <source>
        <dbReference type="SAM" id="MobiDB-lite"/>
    </source>
</evidence>
<sequence>MVVSFGRELSSLPPTKPKPRRSKRILDPPSGFVPNDCSVDSFGFDFVKDDYKVVK</sequence>
<proteinExistence type="predicted"/>